<sequence>MKNQTIFLLLTLAVFLTSCKPTLFYQVYETVPKNLKSESKTLVFENEQCSISYNLWSNEGDPGFVFFNKTNELIHVHLDESFFVINGTAYDYFQNRIFSSSSATSTQSTKTNSVTQWGGWLTALNVQQQSYVAINNQSGITEVESRTITIPPKTSKSISEFKVNNVVFRSCDLFLFPTTKQIKSITYNEGTTPIQFYNLISYKVGQATAPQIVRHDFYVSSVTNYSENDFYRYEVDEFCGKKSQNKKRYFSHNAPDKFYLEYIRNSGDSRKN</sequence>
<keyword evidence="2" id="KW-1185">Reference proteome</keyword>
<reference evidence="1" key="2">
    <citation type="submission" date="2020-09" db="EMBL/GenBank/DDBJ databases">
        <authorList>
            <person name="Sun Q."/>
            <person name="Zhou Y."/>
        </authorList>
    </citation>
    <scope>NUCLEOTIDE SEQUENCE</scope>
    <source>
        <strain evidence="1">CGMCC 1.12506</strain>
    </source>
</reference>
<name>A0A916Y100_9FLAO</name>
<reference evidence="1" key="1">
    <citation type="journal article" date="2014" name="Int. J. Syst. Evol. Microbiol.">
        <title>Complete genome sequence of Corynebacterium casei LMG S-19264T (=DSM 44701T), isolated from a smear-ripened cheese.</title>
        <authorList>
            <consortium name="US DOE Joint Genome Institute (JGI-PGF)"/>
            <person name="Walter F."/>
            <person name="Albersmeier A."/>
            <person name="Kalinowski J."/>
            <person name="Ruckert C."/>
        </authorList>
    </citation>
    <scope>NUCLEOTIDE SEQUENCE</scope>
    <source>
        <strain evidence="1">CGMCC 1.12506</strain>
    </source>
</reference>
<accession>A0A916Y100</accession>
<dbReference type="RefSeq" id="WP_188362020.1">
    <property type="nucleotide sequence ID" value="NZ_BMFG01000005.1"/>
</dbReference>
<comment type="caution">
    <text evidence="1">The sequence shown here is derived from an EMBL/GenBank/DDBJ whole genome shotgun (WGS) entry which is preliminary data.</text>
</comment>
<dbReference type="Proteomes" id="UP000625735">
    <property type="component" value="Unassembled WGS sequence"/>
</dbReference>
<organism evidence="1 2">
    <name type="scientific">Flavobacterium orientale</name>
    <dbReference type="NCBI Taxonomy" id="1756020"/>
    <lineage>
        <taxon>Bacteria</taxon>
        <taxon>Pseudomonadati</taxon>
        <taxon>Bacteroidota</taxon>
        <taxon>Flavobacteriia</taxon>
        <taxon>Flavobacteriales</taxon>
        <taxon>Flavobacteriaceae</taxon>
        <taxon>Flavobacterium</taxon>
    </lineage>
</organism>
<dbReference type="EMBL" id="BMFG01000005">
    <property type="protein sequence ID" value="GGD26424.1"/>
    <property type="molecule type" value="Genomic_DNA"/>
</dbReference>
<evidence type="ECO:0000313" key="2">
    <source>
        <dbReference type="Proteomes" id="UP000625735"/>
    </source>
</evidence>
<evidence type="ECO:0000313" key="1">
    <source>
        <dbReference type="EMBL" id="GGD26424.1"/>
    </source>
</evidence>
<dbReference type="PROSITE" id="PS51257">
    <property type="entry name" value="PROKAR_LIPOPROTEIN"/>
    <property type="match status" value="1"/>
</dbReference>
<gene>
    <name evidence="1" type="ORF">GCM10011343_15820</name>
</gene>
<proteinExistence type="predicted"/>
<protein>
    <submittedName>
        <fullName evidence="1">Uncharacterized protein</fullName>
    </submittedName>
</protein>
<dbReference type="AlphaFoldDB" id="A0A916Y100"/>